<evidence type="ECO:0000313" key="4">
    <source>
        <dbReference type="Proteomes" id="UP000199040"/>
    </source>
</evidence>
<dbReference type="Proteomes" id="UP000199040">
    <property type="component" value="Unassembled WGS sequence"/>
</dbReference>
<dbReference type="Gene3D" id="2.30.270.10">
    <property type="entry name" value="duf1285 protein"/>
    <property type="match status" value="1"/>
</dbReference>
<dbReference type="InterPro" id="IPR010707">
    <property type="entry name" value="DUF1285"/>
</dbReference>
<gene>
    <name evidence="3" type="ORF">SAMN04487959_109129</name>
</gene>
<accession>A0A1I3CWN8</accession>
<dbReference type="Gene3D" id="3.10.540.10">
    <property type="entry name" value="duf1285 like domain"/>
    <property type="match status" value="1"/>
</dbReference>
<dbReference type="PIRSF" id="PIRSF029557">
    <property type="entry name" value="UCP029557"/>
    <property type="match status" value="1"/>
</dbReference>
<evidence type="ECO:0008006" key="5">
    <source>
        <dbReference type="Google" id="ProtNLM"/>
    </source>
</evidence>
<dbReference type="STRING" id="442341.SAMN04487959_109129"/>
<proteinExistence type="predicted"/>
<dbReference type="EMBL" id="FOPY01000009">
    <property type="protein sequence ID" value="SFH78768.1"/>
    <property type="molecule type" value="Genomic_DNA"/>
</dbReference>
<evidence type="ECO:0000259" key="2">
    <source>
        <dbReference type="Pfam" id="PF21028"/>
    </source>
</evidence>
<sequence length="187" mass="21146">MSLEPLLSRIEATGEIPPVDRWNPDFCGDMDLVIRSDGVWVHEGTPIGRPRLVRLLSTVLRRESDGDYYLVTPVEKMRIRVEDRPFAIVDAECLDDDTGAGIWWLTTNVGDRVRLDDRHRLTVTMTPADEPVPEVSVRFGLSARLNRNVFYRLVELADQHQHGAGLELGLTSAGCWQPLGWIDTELL</sequence>
<keyword evidence="4" id="KW-1185">Reference proteome</keyword>
<organism evidence="3 4">
    <name type="scientific">Modicisalibacter xianhensis</name>
    <dbReference type="NCBI Taxonomy" id="442341"/>
    <lineage>
        <taxon>Bacteria</taxon>
        <taxon>Pseudomonadati</taxon>
        <taxon>Pseudomonadota</taxon>
        <taxon>Gammaproteobacteria</taxon>
        <taxon>Oceanospirillales</taxon>
        <taxon>Halomonadaceae</taxon>
        <taxon>Modicisalibacter</taxon>
    </lineage>
</organism>
<dbReference type="InterPro" id="IPR048342">
    <property type="entry name" value="DUF1285_C"/>
</dbReference>
<feature type="domain" description="DUF1285" evidence="2">
    <location>
        <begin position="85"/>
        <end position="177"/>
    </location>
</feature>
<evidence type="ECO:0000259" key="1">
    <source>
        <dbReference type="Pfam" id="PF06938"/>
    </source>
</evidence>
<dbReference type="RefSeq" id="WP_092847227.1">
    <property type="nucleotide sequence ID" value="NZ_FOPY01000009.1"/>
</dbReference>
<evidence type="ECO:0000313" key="3">
    <source>
        <dbReference type="EMBL" id="SFH78768.1"/>
    </source>
</evidence>
<name>A0A1I3CWN8_9GAMM</name>
<dbReference type="AlphaFoldDB" id="A0A1I3CWN8"/>
<dbReference type="Pfam" id="PF21028">
    <property type="entry name" value="DUF1285_C"/>
    <property type="match status" value="1"/>
</dbReference>
<feature type="domain" description="DUF1285" evidence="1">
    <location>
        <begin position="17"/>
        <end position="83"/>
    </location>
</feature>
<reference evidence="3 4" key="1">
    <citation type="submission" date="2016-10" db="EMBL/GenBank/DDBJ databases">
        <authorList>
            <person name="de Groot N.N."/>
        </authorList>
    </citation>
    <scope>NUCLEOTIDE SEQUENCE [LARGE SCALE GENOMIC DNA]</scope>
    <source>
        <strain evidence="3 4">CGMCC 1.6848</strain>
    </source>
</reference>
<protein>
    <recommendedName>
        <fullName evidence="5">DUF1285 domain-containing protein</fullName>
    </recommendedName>
</protein>
<dbReference type="Pfam" id="PF06938">
    <property type="entry name" value="DUF1285_N"/>
    <property type="match status" value="1"/>
</dbReference>
<dbReference type="InterPro" id="IPR023361">
    <property type="entry name" value="DUF1285_beta_roll_sf"/>
</dbReference>
<dbReference type="InterPro" id="IPR048341">
    <property type="entry name" value="DUF1285_N"/>
</dbReference>